<dbReference type="EMBL" id="BGPR01002841">
    <property type="protein sequence ID" value="GBM79801.1"/>
    <property type="molecule type" value="Genomic_DNA"/>
</dbReference>
<reference evidence="1 2" key="1">
    <citation type="journal article" date="2019" name="Sci. Rep.">
        <title>Orb-weaving spider Araneus ventricosus genome elucidates the spidroin gene catalogue.</title>
        <authorList>
            <person name="Kono N."/>
            <person name="Nakamura H."/>
            <person name="Ohtoshi R."/>
            <person name="Moran D.A.P."/>
            <person name="Shinohara A."/>
            <person name="Yoshida Y."/>
            <person name="Fujiwara M."/>
            <person name="Mori M."/>
            <person name="Tomita M."/>
            <person name="Arakawa K."/>
        </authorList>
    </citation>
    <scope>NUCLEOTIDE SEQUENCE [LARGE SCALE GENOMIC DNA]</scope>
</reference>
<gene>
    <name evidence="1" type="ORF">AVEN_29263_1</name>
</gene>
<organism evidence="1 2">
    <name type="scientific">Araneus ventricosus</name>
    <name type="common">Orbweaver spider</name>
    <name type="synonym">Epeira ventricosa</name>
    <dbReference type="NCBI Taxonomy" id="182803"/>
    <lineage>
        <taxon>Eukaryota</taxon>
        <taxon>Metazoa</taxon>
        <taxon>Ecdysozoa</taxon>
        <taxon>Arthropoda</taxon>
        <taxon>Chelicerata</taxon>
        <taxon>Arachnida</taxon>
        <taxon>Araneae</taxon>
        <taxon>Araneomorphae</taxon>
        <taxon>Entelegynae</taxon>
        <taxon>Araneoidea</taxon>
        <taxon>Araneidae</taxon>
        <taxon>Araneus</taxon>
    </lineage>
</organism>
<dbReference type="Proteomes" id="UP000499080">
    <property type="component" value="Unassembled WGS sequence"/>
</dbReference>
<evidence type="ECO:0000313" key="1">
    <source>
        <dbReference type="EMBL" id="GBM79801.1"/>
    </source>
</evidence>
<comment type="caution">
    <text evidence="1">The sequence shown here is derived from an EMBL/GenBank/DDBJ whole genome shotgun (WGS) entry which is preliminary data.</text>
</comment>
<name>A0A4Y2IPK8_ARAVE</name>
<proteinExistence type="predicted"/>
<accession>A0A4Y2IPK8</accession>
<protein>
    <submittedName>
        <fullName evidence="1">Uncharacterized protein</fullName>
    </submittedName>
</protein>
<evidence type="ECO:0000313" key="2">
    <source>
        <dbReference type="Proteomes" id="UP000499080"/>
    </source>
</evidence>
<dbReference type="AlphaFoldDB" id="A0A4Y2IPK8"/>
<keyword evidence="2" id="KW-1185">Reference proteome</keyword>
<sequence length="84" mass="9360">MATHLPRRSPCFHLSSSQALLGMKRAPQHCTPRQVEDTTTCDKSLDPSFYVQIKIVMLTGVTCHVSEFVAPQIVRSVEFPSLCV</sequence>